<dbReference type="InterPro" id="IPR006176">
    <property type="entry name" value="3-OHacyl-CoA_DH_NAD-bd"/>
</dbReference>
<feature type="binding site" evidence="5">
    <location>
        <position position="84"/>
    </location>
    <ligand>
        <name>NAD(+)</name>
        <dbReference type="ChEBI" id="CHEBI:57540"/>
    </ligand>
</feature>
<evidence type="ECO:0000313" key="9">
    <source>
        <dbReference type="Proteomes" id="UP000317209"/>
    </source>
</evidence>
<gene>
    <name evidence="8" type="ORF">FB560_3088</name>
</gene>
<evidence type="ECO:0000256" key="1">
    <source>
        <dbReference type="ARBA" id="ARBA00005086"/>
    </source>
</evidence>
<feature type="binding site" evidence="5">
    <location>
        <position position="128"/>
    </location>
    <ligand>
        <name>NAD(+)</name>
        <dbReference type="ChEBI" id="CHEBI:57540"/>
    </ligand>
</feature>
<keyword evidence="5" id="KW-0520">NAD</keyword>
<dbReference type="GO" id="GO:0006635">
    <property type="term" value="P:fatty acid beta-oxidation"/>
    <property type="evidence" value="ECO:0007669"/>
    <property type="project" value="TreeGrafter"/>
</dbReference>
<name>A0A543B9T7_9MICO</name>
<dbReference type="GO" id="GO:0008691">
    <property type="term" value="F:3-hydroxybutyryl-CoA dehydrogenase activity"/>
    <property type="evidence" value="ECO:0007669"/>
    <property type="project" value="TreeGrafter"/>
</dbReference>
<evidence type="ECO:0000256" key="3">
    <source>
        <dbReference type="ARBA" id="ARBA00023002"/>
    </source>
</evidence>
<dbReference type="InterPro" id="IPR008927">
    <property type="entry name" value="6-PGluconate_DH-like_C_sf"/>
</dbReference>
<comment type="caution">
    <text evidence="8">The sequence shown here is derived from an EMBL/GenBank/DDBJ whole genome shotgun (WGS) entry which is preliminary data.</text>
</comment>
<dbReference type="SUPFAM" id="SSF48179">
    <property type="entry name" value="6-phosphogluconate dehydrogenase C-terminal domain-like"/>
    <property type="match status" value="1"/>
</dbReference>
<feature type="domain" description="3-hydroxyacyl-CoA dehydrogenase C-terminal" evidence="6">
    <location>
        <begin position="172"/>
        <end position="268"/>
    </location>
</feature>
<evidence type="ECO:0000256" key="5">
    <source>
        <dbReference type="PIRSR" id="PIRSR000105-2"/>
    </source>
</evidence>
<feature type="binding site" evidence="5">
    <location>
        <position position="79"/>
    </location>
    <ligand>
        <name>NAD(+)</name>
        <dbReference type="ChEBI" id="CHEBI:57540"/>
    </ligand>
</feature>
<dbReference type="InterPro" id="IPR036291">
    <property type="entry name" value="NAD(P)-bd_dom_sf"/>
</dbReference>
<feature type="binding site" evidence="5">
    <location>
        <position position="40"/>
    </location>
    <ligand>
        <name>NAD(+)</name>
        <dbReference type="ChEBI" id="CHEBI:57540"/>
    </ligand>
</feature>
<dbReference type="PROSITE" id="PS00067">
    <property type="entry name" value="3HCDH"/>
    <property type="match status" value="1"/>
</dbReference>
<dbReference type="InterPro" id="IPR022694">
    <property type="entry name" value="3-OHacyl-CoA_DH"/>
</dbReference>
<sequence>MMTARDESRPTRVAVVGLGTMGIAIARLFENHGHEIRVFDTRVQAADPPAPLAGMRLQICTTIRECVQDADFVFEAVSEDLAVKESVLREVSRWTAGIIASNTSTFMPRVLAAFVARPENLLVAHFFNPADVVPLVEVVPHAGTAIEARRAIERLLRDAGKKVVLLEKECVGFVANRLQAAVLRESLSLIEQGVVSAEDLDEVVRSALAPRWAIAGPLGVADLGGLDVFVAVCTQIFPDLSAAQEPSPLLTSLVDSGRIGAKAGSGFYPHSDQSARESMERIAGLFASLAHADPTTPERPGGIA</sequence>
<feature type="binding site" evidence="5">
    <location>
        <position position="104"/>
    </location>
    <ligand>
        <name>NAD(+)</name>
        <dbReference type="ChEBI" id="CHEBI:57540"/>
    </ligand>
</feature>
<comment type="similarity">
    <text evidence="2">Belongs to the 3-hydroxyacyl-CoA dehydrogenase family.</text>
</comment>
<dbReference type="PIRSF" id="PIRSF000105">
    <property type="entry name" value="HCDH"/>
    <property type="match status" value="1"/>
</dbReference>
<dbReference type="GO" id="GO:0070403">
    <property type="term" value="F:NAD+ binding"/>
    <property type="evidence" value="ECO:0007669"/>
    <property type="project" value="InterPro"/>
</dbReference>
<dbReference type="Proteomes" id="UP000317209">
    <property type="component" value="Unassembled WGS sequence"/>
</dbReference>
<proteinExistence type="inferred from homology"/>
<feature type="domain" description="3-hydroxyacyl-CoA dehydrogenase NAD binding" evidence="7">
    <location>
        <begin position="13"/>
        <end position="46"/>
    </location>
</feature>
<evidence type="ECO:0000256" key="4">
    <source>
        <dbReference type="PIRSR" id="PIRSR000105-1"/>
    </source>
</evidence>
<dbReference type="RefSeq" id="WP_229673061.1">
    <property type="nucleotide sequence ID" value="NZ_VFOX01000002.1"/>
</dbReference>
<dbReference type="PANTHER" id="PTHR48075">
    <property type="entry name" value="3-HYDROXYACYL-COA DEHYDROGENASE FAMILY PROTEIN"/>
    <property type="match status" value="1"/>
</dbReference>
<dbReference type="InterPro" id="IPR006180">
    <property type="entry name" value="3-OHacyl-CoA_DH_CS"/>
</dbReference>
<dbReference type="PANTHER" id="PTHR48075:SF5">
    <property type="entry name" value="3-HYDROXYBUTYRYL-COA DEHYDROGENASE"/>
    <property type="match status" value="1"/>
</dbReference>
<dbReference type="EMBL" id="VFOX01000002">
    <property type="protein sequence ID" value="TQL81615.1"/>
    <property type="molecule type" value="Genomic_DNA"/>
</dbReference>
<dbReference type="Gene3D" id="1.10.1040.10">
    <property type="entry name" value="N-(1-d-carboxylethyl)-l-norvaline Dehydrogenase, domain 2"/>
    <property type="match status" value="1"/>
</dbReference>
<reference evidence="8 9" key="1">
    <citation type="submission" date="2019-06" db="EMBL/GenBank/DDBJ databases">
        <title>Sequencing the genomes of 1000 actinobacteria strains.</title>
        <authorList>
            <person name="Klenk H.-P."/>
        </authorList>
    </citation>
    <scope>NUCLEOTIDE SEQUENCE [LARGE SCALE GENOMIC DNA]</scope>
    <source>
        <strain evidence="8 9">DSM 20169</strain>
    </source>
</reference>
<evidence type="ECO:0000256" key="2">
    <source>
        <dbReference type="ARBA" id="ARBA00009463"/>
    </source>
</evidence>
<dbReference type="Gene3D" id="3.40.50.720">
    <property type="entry name" value="NAD(P)-binding Rossmann-like Domain"/>
    <property type="match status" value="2"/>
</dbReference>
<accession>A0A543B9T7</accession>
<feature type="binding site" evidence="5">
    <location>
        <begin position="17"/>
        <end position="22"/>
    </location>
    <ligand>
        <name>NAD(+)</name>
        <dbReference type="ChEBI" id="CHEBI:57540"/>
    </ligand>
</feature>
<dbReference type="Pfam" id="PF02737">
    <property type="entry name" value="3HCDH_N"/>
    <property type="match status" value="2"/>
</dbReference>
<feature type="binding site" evidence="5">
    <location>
        <position position="262"/>
    </location>
    <ligand>
        <name>NAD(+)</name>
        <dbReference type="ChEBI" id="CHEBI:57540"/>
    </ligand>
</feature>
<dbReference type="InterPro" id="IPR013328">
    <property type="entry name" value="6PGD_dom2"/>
</dbReference>
<protein>
    <submittedName>
        <fullName evidence="8">3-hydroxybutyryl-CoA dehydrogenase</fullName>
    </submittedName>
</protein>
<comment type="pathway">
    <text evidence="1">Lipid metabolism; butanoate metabolism.</text>
</comment>
<feature type="site" description="Important for catalytic activity" evidence="4">
    <location>
        <position position="125"/>
    </location>
</feature>
<feature type="domain" description="3-hydroxyacyl-CoA dehydrogenase NAD binding" evidence="7">
    <location>
        <begin position="56"/>
        <end position="169"/>
    </location>
</feature>
<evidence type="ECO:0000259" key="6">
    <source>
        <dbReference type="Pfam" id="PF00725"/>
    </source>
</evidence>
<organism evidence="8 9">
    <name type="scientific">Microbacterium saperdae</name>
    <dbReference type="NCBI Taxonomy" id="69368"/>
    <lineage>
        <taxon>Bacteria</taxon>
        <taxon>Bacillati</taxon>
        <taxon>Actinomycetota</taxon>
        <taxon>Actinomycetes</taxon>
        <taxon>Micrococcales</taxon>
        <taxon>Microbacteriaceae</taxon>
        <taxon>Microbacterium</taxon>
    </lineage>
</organism>
<dbReference type="InterPro" id="IPR006108">
    <property type="entry name" value="3HC_DH_C"/>
</dbReference>
<evidence type="ECO:0000313" key="8">
    <source>
        <dbReference type="EMBL" id="TQL81615.1"/>
    </source>
</evidence>
<dbReference type="SUPFAM" id="SSF51735">
    <property type="entry name" value="NAD(P)-binding Rossmann-fold domains"/>
    <property type="match status" value="1"/>
</dbReference>
<dbReference type="Pfam" id="PF00725">
    <property type="entry name" value="3HCDH"/>
    <property type="match status" value="1"/>
</dbReference>
<dbReference type="AlphaFoldDB" id="A0A543B9T7"/>
<keyword evidence="3" id="KW-0560">Oxidoreductase</keyword>
<evidence type="ECO:0000259" key="7">
    <source>
        <dbReference type="Pfam" id="PF02737"/>
    </source>
</evidence>
<keyword evidence="9" id="KW-1185">Reference proteome</keyword>